<name>A0AAN9X0C8_PSOTE</name>
<dbReference type="CDD" id="cd08379">
    <property type="entry name" value="C2D_MCTP_PRT_plant"/>
    <property type="match status" value="1"/>
</dbReference>
<reference evidence="10 11" key="1">
    <citation type="submission" date="2024-01" db="EMBL/GenBank/DDBJ databases">
        <title>The genomes of 5 underutilized Papilionoideae crops provide insights into root nodulation and disease resistanc.</title>
        <authorList>
            <person name="Jiang F."/>
        </authorList>
    </citation>
    <scope>NUCLEOTIDE SEQUENCE [LARGE SCALE GENOMIC DNA]</scope>
    <source>
        <strain evidence="10">DUOXIRENSHENG_FW03</strain>
        <tissue evidence="10">Leaves</tissue>
    </source>
</reference>
<dbReference type="GO" id="GO:0016020">
    <property type="term" value="C:membrane"/>
    <property type="evidence" value="ECO:0007669"/>
    <property type="project" value="UniProtKB-SubCell"/>
</dbReference>
<keyword evidence="7 8" id="KW-0472">Membrane</keyword>
<keyword evidence="3 8" id="KW-0812">Transmembrane</keyword>
<keyword evidence="5" id="KW-0106">Calcium</keyword>
<feature type="transmembrane region" description="Helical" evidence="8">
    <location>
        <begin position="697"/>
        <end position="725"/>
    </location>
</feature>
<dbReference type="EMBL" id="JAYMYS010000008">
    <property type="protein sequence ID" value="KAK7383369.1"/>
    <property type="molecule type" value="Genomic_DNA"/>
</dbReference>
<dbReference type="PANTHER" id="PTHR31425">
    <property type="entry name" value="PHOSPHORIBOSYLANTHRANILATE TRANSFERASE ISOFORM 1"/>
    <property type="match status" value="1"/>
</dbReference>
<dbReference type="SMART" id="SM00239">
    <property type="entry name" value="C2"/>
    <property type="match status" value="3"/>
</dbReference>
<dbReference type="FunFam" id="2.60.40.150:FF:000090">
    <property type="entry name" value="C2 domain-containing protein"/>
    <property type="match status" value="1"/>
</dbReference>
<evidence type="ECO:0000256" key="5">
    <source>
        <dbReference type="ARBA" id="ARBA00022837"/>
    </source>
</evidence>
<evidence type="ECO:0000313" key="10">
    <source>
        <dbReference type="EMBL" id="KAK7383369.1"/>
    </source>
</evidence>
<evidence type="ECO:0000313" key="11">
    <source>
        <dbReference type="Proteomes" id="UP001386955"/>
    </source>
</evidence>
<dbReference type="Gene3D" id="2.60.40.150">
    <property type="entry name" value="C2 domain"/>
    <property type="match status" value="3"/>
</dbReference>
<evidence type="ECO:0000256" key="2">
    <source>
        <dbReference type="ARBA" id="ARBA00007923"/>
    </source>
</evidence>
<evidence type="ECO:0000259" key="9">
    <source>
        <dbReference type="PROSITE" id="PS50004"/>
    </source>
</evidence>
<dbReference type="InterPro" id="IPR000008">
    <property type="entry name" value="C2_dom"/>
</dbReference>
<feature type="domain" description="C2" evidence="9">
    <location>
        <begin position="166"/>
        <end position="285"/>
    </location>
</feature>
<keyword evidence="11" id="KW-1185">Reference proteome</keyword>
<sequence length="753" mass="86234">MDSAVLANEGGRCTRGYDLVEQMEFLFVRVVRMRDFPKNSDHYVEVKVGDDLNASTLFFISPESNQVFAFEKDKIDMEVSNVLVLVKDKRLASKRPDEFLASVQFSLFDVPTRVPQESSLAPQWYRLQRPNGAHLVRGEIMLSLWMGTQEDESFPYAWCSNATMVSDDAVCYTASKVYTSPTLWYLRVNVIEAKDLDLRLNPQSSHVFVQVHLGRRCLRTRLSRSPNPLWNEDLVFVAQEPFSDTLVLSVEQGTPAKHISLGKHELPLKYVNKRLDDTDVDSRWYGLDRAITITKKTREVEFVGTLHAKISLDGAYHVMDEPIEYCSDFRPSSKELWKSSIGVLEVGIQKATGLVAMKSGDRTDAYCVAKYGPKWVRTRTAVNTLSPMWNEQHAWEVYEPFTVITIAVFDNNQLDAKSRAAGVKDVPMGKIRIRLSTLDNGKVYKHSYPLVSVQPSGVKKMGKIHLAVRFSCSFVSPLKMYESYMFPLLPKHHHVFPLSASQLHTLSHQPAHIIAQSLGRADPSLRTEVVYDMLEYRSNVWSKRKAVVNVNRIMSLIGDFVAFWKWLEDIRKWKRPIATLLFSFMCSVMILFYPNRISPLVILSLLCVVLKRYFNRPRNPCHTDAIFSGANEATLEDLKEELDTFPTQLEGEPLTRRYDRLRVVATNAQKMTDDLAIIGEKLQALVTWRDPIATTMFLLFCGVGFLVSITVPARVIIFIWITYYLRHPRLRNMFPSVVENFINRMPSKKAFVL</sequence>
<dbReference type="InterPro" id="IPR047255">
    <property type="entry name" value="C2D_MCTP_PRT_plant"/>
</dbReference>
<dbReference type="Pfam" id="PF08372">
    <property type="entry name" value="PRT_C"/>
    <property type="match status" value="1"/>
</dbReference>
<evidence type="ECO:0000256" key="4">
    <source>
        <dbReference type="ARBA" id="ARBA00022737"/>
    </source>
</evidence>
<dbReference type="InterPro" id="IPR013583">
    <property type="entry name" value="MCTP_C"/>
</dbReference>
<evidence type="ECO:0000256" key="8">
    <source>
        <dbReference type="SAM" id="Phobius"/>
    </source>
</evidence>
<keyword evidence="4" id="KW-0677">Repeat</keyword>
<feature type="domain" description="C2" evidence="9">
    <location>
        <begin position="325"/>
        <end position="448"/>
    </location>
</feature>
<dbReference type="Proteomes" id="UP001386955">
    <property type="component" value="Unassembled WGS sequence"/>
</dbReference>
<dbReference type="AlphaFoldDB" id="A0AAN9X0C8"/>
<dbReference type="InterPro" id="IPR035892">
    <property type="entry name" value="C2_domain_sf"/>
</dbReference>
<comment type="caution">
    <text evidence="10">The sequence shown here is derived from an EMBL/GenBank/DDBJ whole genome shotgun (WGS) entry which is preliminary data.</text>
</comment>
<evidence type="ECO:0000256" key="6">
    <source>
        <dbReference type="ARBA" id="ARBA00022989"/>
    </source>
</evidence>
<dbReference type="PANTHER" id="PTHR31425:SF31">
    <property type="entry name" value="ANTHRANILATE PHOSPHORIBOSYLTRANSFERASE-LIKE PROTEIN"/>
    <property type="match status" value="1"/>
</dbReference>
<dbReference type="Pfam" id="PF00168">
    <property type="entry name" value="C2"/>
    <property type="match status" value="3"/>
</dbReference>
<comment type="similarity">
    <text evidence="2">Belongs to the MCTP family.</text>
</comment>
<accession>A0AAN9X0C8</accession>
<gene>
    <name evidence="10" type="ORF">VNO78_29046</name>
</gene>
<evidence type="ECO:0000256" key="3">
    <source>
        <dbReference type="ARBA" id="ARBA00022692"/>
    </source>
</evidence>
<evidence type="ECO:0000256" key="1">
    <source>
        <dbReference type="ARBA" id="ARBA00004141"/>
    </source>
</evidence>
<comment type="subcellular location">
    <subcellularLocation>
        <location evidence="1">Membrane</location>
        <topology evidence="1">Multi-pass membrane protein</topology>
    </subcellularLocation>
</comment>
<keyword evidence="6 8" id="KW-1133">Transmembrane helix</keyword>
<dbReference type="PROSITE" id="PS50004">
    <property type="entry name" value="C2"/>
    <property type="match status" value="3"/>
</dbReference>
<protein>
    <recommendedName>
        <fullName evidence="9">C2 domain-containing protein</fullName>
    </recommendedName>
</protein>
<evidence type="ECO:0000256" key="7">
    <source>
        <dbReference type="ARBA" id="ARBA00023136"/>
    </source>
</evidence>
<dbReference type="InterPro" id="IPR047259">
    <property type="entry name" value="QUIRKY-like"/>
</dbReference>
<dbReference type="SUPFAM" id="SSF49562">
    <property type="entry name" value="C2 domain (Calcium/lipid-binding domain, CaLB)"/>
    <property type="match status" value="3"/>
</dbReference>
<proteinExistence type="inferred from homology"/>
<organism evidence="10 11">
    <name type="scientific">Psophocarpus tetragonolobus</name>
    <name type="common">Winged bean</name>
    <name type="synonym">Dolichos tetragonolobus</name>
    <dbReference type="NCBI Taxonomy" id="3891"/>
    <lineage>
        <taxon>Eukaryota</taxon>
        <taxon>Viridiplantae</taxon>
        <taxon>Streptophyta</taxon>
        <taxon>Embryophyta</taxon>
        <taxon>Tracheophyta</taxon>
        <taxon>Spermatophyta</taxon>
        <taxon>Magnoliopsida</taxon>
        <taxon>eudicotyledons</taxon>
        <taxon>Gunneridae</taxon>
        <taxon>Pentapetalae</taxon>
        <taxon>rosids</taxon>
        <taxon>fabids</taxon>
        <taxon>Fabales</taxon>
        <taxon>Fabaceae</taxon>
        <taxon>Papilionoideae</taxon>
        <taxon>50 kb inversion clade</taxon>
        <taxon>NPAAA clade</taxon>
        <taxon>indigoferoid/millettioid clade</taxon>
        <taxon>Phaseoleae</taxon>
        <taxon>Psophocarpus</taxon>
    </lineage>
</organism>
<feature type="domain" description="C2" evidence="9">
    <location>
        <begin position="7"/>
        <end position="125"/>
    </location>
</feature>